<keyword evidence="2" id="KW-0812">Transmembrane</keyword>
<feature type="transmembrane region" description="Helical" evidence="2">
    <location>
        <begin position="6"/>
        <end position="30"/>
    </location>
</feature>
<proteinExistence type="predicted"/>
<reference evidence="3 4" key="2">
    <citation type="submission" date="2018-11" db="EMBL/GenBank/DDBJ databases">
        <authorList>
            <consortium name="Pathogen Informatics"/>
        </authorList>
    </citation>
    <scope>NUCLEOTIDE SEQUENCE [LARGE SCALE GENOMIC DNA]</scope>
</reference>
<evidence type="ECO:0000313" key="4">
    <source>
        <dbReference type="Proteomes" id="UP000267606"/>
    </source>
</evidence>
<sequence>MIDEAMLITILAHQTFSLAAITTFALIAIIQCTKKKDSTGAVPPGQPPPAPAPLPPMDEQKTQSLMDEGEGEKKKVEEKKEVGHFNSKSSISCSQLKSLDENLIQIYSF</sequence>
<accession>A0A183HGL1</accession>
<keyword evidence="4" id="KW-1185">Reference proteome</keyword>
<reference evidence="5" key="1">
    <citation type="submission" date="2016-06" db="UniProtKB">
        <authorList>
            <consortium name="WormBaseParasite"/>
        </authorList>
    </citation>
    <scope>IDENTIFICATION</scope>
</reference>
<evidence type="ECO:0000256" key="1">
    <source>
        <dbReference type="SAM" id="MobiDB-lite"/>
    </source>
</evidence>
<organism evidence="5">
    <name type="scientific">Onchocerca flexuosa</name>
    <dbReference type="NCBI Taxonomy" id="387005"/>
    <lineage>
        <taxon>Eukaryota</taxon>
        <taxon>Metazoa</taxon>
        <taxon>Ecdysozoa</taxon>
        <taxon>Nematoda</taxon>
        <taxon>Chromadorea</taxon>
        <taxon>Rhabditida</taxon>
        <taxon>Spirurina</taxon>
        <taxon>Spiruromorpha</taxon>
        <taxon>Filarioidea</taxon>
        <taxon>Onchocercidae</taxon>
        <taxon>Onchocerca</taxon>
    </lineage>
</organism>
<dbReference type="AlphaFoldDB" id="A0A183HGL1"/>
<dbReference type="WBParaSite" id="OFLC_0000662201-mRNA-1">
    <property type="protein sequence ID" value="OFLC_0000662201-mRNA-1"/>
    <property type="gene ID" value="OFLC_0000662201"/>
</dbReference>
<feature type="compositionally biased region" description="Basic and acidic residues" evidence="1">
    <location>
        <begin position="71"/>
        <end position="83"/>
    </location>
</feature>
<dbReference type="EMBL" id="UZAJ01006407">
    <property type="protein sequence ID" value="VDO47198.1"/>
    <property type="molecule type" value="Genomic_DNA"/>
</dbReference>
<feature type="compositionally biased region" description="Pro residues" evidence="1">
    <location>
        <begin position="44"/>
        <end position="56"/>
    </location>
</feature>
<feature type="region of interest" description="Disordered" evidence="1">
    <location>
        <begin position="37"/>
        <end position="89"/>
    </location>
</feature>
<name>A0A183HGL1_9BILA</name>
<evidence type="ECO:0000313" key="5">
    <source>
        <dbReference type="WBParaSite" id="OFLC_0000662201-mRNA-1"/>
    </source>
</evidence>
<gene>
    <name evidence="3" type="ORF">OFLC_LOCUS6624</name>
</gene>
<dbReference type="STRING" id="387005.A0A183HGL1"/>
<evidence type="ECO:0000256" key="2">
    <source>
        <dbReference type="SAM" id="Phobius"/>
    </source>
</evidence>
<keyword evidence="2" id="KW-0472">Membrane</keyword>
<keyword evidence="2" id="KW-1133">Transmembrane helix</keyword>
<dbReference type="Proteomes" id="UP000267606">
    <property type="component" value="Unassembled WGS sequence"/>
</dbReference>
<evidence type="ECO:0000313" key="3">
    <source>
        <dbReference type="EMBL" id="VDO47198.1"/>
    </source>
</evidence>
<protein>
    <submittedName>
        <fullName evidence="3 5">Uncharacterized protein</fullName>
    </submittedName>
</protein>